<accession>A0A9N9BFK3</accession>
<keyword evidence="10" id="KW-1185">Reference proteome</keyword>
<reference evidence="9" key="1">
    <citation type="submission" date="2021-06" db="EMBL/GenBank/DDBJ databases">
        <authorList>
            <person name="Kallberg Y."/>
            <person name="Tangrot J."/>
            <person name="Rosling A."/>
        </authorList>
    </citation>
    <scope>NUCLEOTIDE SEQUENCE</scope>
    <source>
        <strain evidence="9">CL551</strain>
    </source>
</reference>
<dbReference type="PROSITE" id="PS00137">
    <property type="entry name" value="SUBTILASE_HIS"/>
    <property type="match status" value="1"/>
</dbReference>
<name>A0A9N9BFK3_9GLOM</name>
<keyword evidence="7" id="KW-0732">Signal</keyword>
<evidence type="ECO:0000256" key="2">
    <source>
        <dbReference type="ARBA" id="ARBA00022670"/>
    </source>
</evidence>
<dbReference type="InterPro" id="IPR015500">
    <property type="entry name" value="Peptidase_S8_subtilisin-rel"/>
</dbReference>
<keyword evidence="3 5" id="KW-0378">Hydrolase</keyword>
<dbReference type="InterPro" id="IPR022398">
    <property type="entry name" value="Peptidase_S8_His-AS"/>
</dbReference>
<evidence type="ECO:0000256" key="1">
    <source>
        <dbReference type="ARBA" id="ARBA00011073"/>
    </source>
</evidence>
<dbReference type="Pfam" id="PF00082">
    <property type="entry name" value="Peptidase_S8"/>
    <property type="match status" value="1"/>
</dbReference>
<dbReference type="PRINTS" id="PR00723">
    <property type="entry name" value="SUBTILISIN"/>
</dbReference>
<dbReference type="AlphaFoldDB" id="A0A9N9BFK3"/>
<dbReference type="PROSITE" id="PS51892">
    <property type="entry name" value="SUBTILASE"/>
    <property type="match status" value="1"/>
</dbReference>
<feature type="chain" id="PRO_5040307832" evidence="7">
    <location>
        <begin position="27"/>
        <end position="562"/>
    </location>
</feature>
<protein>
    <submittedName>
        <fullName evidence="9">9743_t:CDS:1</fullName>
    </submittedName>
</protein>
<dbReference type="PANTHER" id="PTHR43806">
    <property type="entry name" value="PEPTIDASE S8"/>
    <property type="match status" value="1"/>
</dbReference>
<dbReference type="InterPro" id="IPR036852">
    <property type="entry name" value="Peptidase_S8/S53_dom_sf"/>
</dbReference>
<dbReference type="GO" id="GO:0004252">
    <property type="term" value="F:serine-type endopeptidase activity"/>
    <property type="evidence" value="ECO:0007669"/>
    <property type="project" value="UniProtKB-UniRule"/>
</dbReference>
<evidence type="ECO:0000256" key="6">
    <source>
        <dbReference type="RuleBase" id="RU003355"/>
    </source>
</evidence>
<feature type="active site" description="Charge relay system" evidence="5">
    <location>
        <position position="198"/>
    </location>
</feature>
<comment type="caution">
    <text evidence="9">The sequence shown here is derived from an EMBL/GenBank/DDBJ whole genome shotgun (WGS) entry which is preliminary data.</text>
</comment>
<dbReference type="Gene3D" id="3.40.50.200">
    <property type="entry name" value="Peptidase S8/S53 domain"/>
    <property type="match status" value="1"/>
</dbReference>
<evidence type="ECO:0000256" key="7">
    <source>
        <dbReference type="SAM" id="SignalP"/>
    </source>
</evidence>
<gene>
    <name evidence="9" type="ORF">AMORRO_LOCUS6275</name>
</gene>
<sequence>MSHTIKFIITLVLVVALVALVEPASSSFNSSSSSNSRERYIVFLNSQSGTTKHFRWLKRTLNRSSQKLEVTDFSASAIDKNMVMDFSVDGKAYGYTTWFSSKFVKERLSKRQEVLMIEKDSPVKIKATQKNPNPNLDRIDQAKFPLNKQYTFPDSAGAGAEVYVVDTGVLVSHSEFEGRATFGGAFCSGCPNTDDNGHGSHVSGIVAGKTFGVAKKAKIIGVKVLAADGSGTNADVINGLMFVLSDHKKKNNSAVVNMSLGGTLSSAVNLAVQSLTGSGVHVVVAAGNEATDACGSSPASEPSAITVGATEDTNDSVADFSNIGKCVDLFAPGRNILSVGIGNNDDTAVFSGTSQATPHVAGTVALIIGESGNLSPNKMATTLINLATKNVLVNLPNDGSPDEFLRLEQILSSDKEGKMLYYQMKFNVPDLFYDKYEIKNYKLGTFKIDFILIEKELIDGKMNICLKIFDAKSSKYEYVFQNYKIQITLYHRLLEQVTRKIGKNDISINIEKSGIILGQMKDKCVTRTPANYLGSECFLEEEKLEKILQRISDIFENEQKCS</sequence>
<evidence type="ECO:0000313" key="9">
    <source>
        <dbReference type="EMBL" id="CAG8566764.1"/>
    </source>
</evidence>
<dbReference type="InterPro" id="IPR023827">
    <property type="entry name" value="Peptidase_S8_Asp-AS"/>
</dbReference>
<dbReference type="PROSITE" id="PS00136">
    <property type="entry name" value="SUBTILASE_ASP"/>
    <property type="match status" value="1"/>
</dbReference>
<evidence type="ECO:0000256" key="3">
    <source>
        <dbReference type="ARBA" id="ARBA00022801"/>
    </source>
</evidence>
<evidence type="ECO:0000256" key="5">
    <source>
        <dbReference type="PROSITE-ProRule" id="PRU01240"/>
    </source>
</evidence>
<proteinExistence type="inferred from homology"/>
<organism evidence="9 10">
    <name type="scientific">Acaulospora morrowiae</name>
    <dbReference type="NCBI Taxonomy" id="94023"/>
    <lineage>
        <taxon>Eukaryota</taxon>
        <taxon>Fungi</taxon>
        <taxon>Fungi incertae sedis</taxon>
        <taxon>Mucoromycota</taxon>
        <taxon>Glomeromycotina</taxon>
        <taxon>Glomeromycetes</taxon>
        <taxon>Diversisporales</taxon>
        <taxon>Acaulosporaceae</taxon>
        <taxon>Acaulospora</taxon>
    </lineage>
</organism>
<feature type="domain" description="Peptidase S8/S53" evidence="8">
    <location>
        <begin position="158"/>
        <end position="390"/>
    </location>
</feature>
<dbReference type="PROSITE" id="PS00138">
    <property type="entry name" value="SUBTILASE_SER"/>
    <property type="match status" value="1"/>
</dbReference>
<dbReference type="InterPro" id="IPR050131">
    <property type="entry name" value="Peptidase_S8_subtilisin-like"/>
</dbReference>
<feature type="non-terminal residue" evidence="9">
    <location>
        <position position="562"/>
    </location>
</feature>
<feature type="active site" description="Charge relay system" evidence="5">
    <location>
        <position position="166"/>
    </location>
</feature>
<dbReference type="FunFam" id="3.40.50.200:FF:000014">
    <property type="entry name" value="Proteinase K"/>
    <property type="match status" value="1"/>
</dbReference>
<dbReference type="InterPro" id="IPR034193">
    <property type="entry name" value="PCSK9_ProteinaseK-like"/>
</dbReference>
<keyword evidence="4 5" id="KW-0720">Serine protease</keyword>
<comment type="similarity">
    <text evidence="1 5 6">Belongs to the peptidase S8 family.</text>
</comment>
<dbReference type="SUPFAM" id="SSF52743">
    <property type="entry name" value="Subtilisin-like"/>
    <property type="match status" value="1"/>
</dbReference>
<dbReference type="InterPro" id="IPR000209">
    <property type="entry name" value="Peptidase_S8/S53_dom"/>
</dbReference>
<dbReference type="Proteomes" id="UP000789342">
    <property type="component" value="Unassembled WGS sequence"/>
</dbReference>
<evidence type="ECO:0000256" key="4">
    <source>
        <dbReference type="ARBA" id="ARBA00022825"/>
    </source>
</evidence>
<evidence type="ECO:0000259" key="8">
    <source>
        <dbReference type="Pfam" id="PF00082"/>
    </source>
</evidence>
<keyword evidence="2 5" id="KW-0645">Protease</keyword>
<dbReference type="InterPro" id="IPR023828">
    <property type="entry name" value="Peptidase_S8_Ser-AS"/>
</dbReference>
<dbReference type="GO" id="GO:0006508">
    <property type="term" value="P:proteolysis"/>
    <property type="evidence" value="ECO:0007669"/>
    <property type="project" value="UniProtKB-KW"/>
</dbReference>
<dbReference type="EMBL" id="CAJVPV010004117">
    <property type="protein sequence ID" value="CAG8566764.1"/>
    <property type="molecule type" value="Genomic_DNA"/>
</dbReference>
<dbReference type="PANTHER" id="PTHR43806:SF11">
    <property type="entry name" value="CEREVISIN-RELATED"/>
    <property type="match status" value="1"/>
</dbReference>
<dbReference type="GO" id="GO:0005615">
    <property type="term" value="C:extracellular space"/>
    <property type="evidence" value="ECO:0007669"/>
    <property type="project" value="TreeGrafter"/>
</dbReference>
<dbReference type="CDD" id="cd04077">
    <property type="entry name" value="Peptidases_S8_PCSK9_ProteinaseK_like"/>
    <property type="match status" value="1"/>
</dbReference>
<evidence type="ECO:0000313" key="10">
    <source>
        <dbReference type="Proteomes" id="UP000789342"/>
    </source>
</evidence>
<dbReference type="OrthoDB" id="206201at2759"/>
<feature type="signal peptide" evidence="7">
    <location>
        <begin position="1"/>
        <end position="26"/>
    </location>
</feature>
<feature type="active site" description="Charge relay system" evidence="5">
    <location>
        <position position="354"/>
    </location>
</feature>